<evidence type="ECO:0000313" key="3">
    <source>
        <dbReference type="EMBL" id="TQM67334.1"/>
    </source>
</evidence>
<keyword evidence="4" id="KW-1185">Reference proteome</keyword>
<dbReference type="SUPFAM" id="SSF52540">
    <property type="entry name" value="P-loop containing nucleoside triphosphate hydrolases"/>
    <property type="match status" value="1"/>
</dbReference>
<dbReference type="InterPro" id="IPR026634">
    <property type="entry name" value="TPST-like"/>
</dbReference>
<gene>
    <name evidence="3" type="ORF">FHX41_0941</name>
</gene>
<proteinExistence type="predicted"/>
<feature type="compositionally biased region" description="Basic and acidic residues" evidence="2">
    <location>
        <begin position="429"/>
        <end position="444"/>
    </location>
</feature>
<feature type="compositionally biased region" description="Basic and acidic residues" evidence="2">
    <location>
        <begin position="456"/>
        <end position="480"/>
    </location>
</feature>
<dbReference type="GO" id="GO:0008476">
    <property type="term" value="F:protein-tyrosine sulfotransferase activity"/>
    <property type="evidence" value="ECO:0007669"/>
    <property type="project" value="InterPro"/>
</dbReference>
<evidence type="ECO:0000256" key="2">
    <source>
        <dbReference type="SAM" id="MobiDB-lite"/>
    </source>
</evidence>
<feature type="region of interest" description="Disordered" evidence="2">
    <location>
        <begin position="343"/>
        <end position="492"/>
    </location>
</feature>
<dbReference type="InterPro" id="IPR027417">
    <property type="entry name" value="P-loop_NTPase"/>
</dbReference>
<evidence type="ECO:0000313" key="4">
    <source>
        <dbReference type="Proteomes" id="UP000316706"/>
    </source>
</evidence>
<feature type="compositionally biased region" description="Basic and acidic residues" evidence="2">
    <location>
        <begin position="396"/>
        <end position="422"/>
    </location>
</feature>
<organism evidence="3 4">
    <name type="scientific">Actinomadura hallensis</name>
    <dbReference type="NCBI Taxonomy" id="337895"/>
    <lineage>
        <taxon>Bacteria</taxon>
        <taxon>Bacillati</taxon>
        <taxon>Actinomycetota</taxon>
        <taxon>Actinomycetes</taxon>
        <taxon>Streptosporangiales</taxon>
        <taxon>Thermomonosporaceae</taxon>
        <taxon>Actinomadura</taxon>
    </lineage>
</organism>
<dbReference type="AlphaFoldDB" id="A0A543I9S1"/>
<dbReference type="PANTHER" id="PTHR12788">
    <property type="entry name" value="PROTEIN-TYROSINE SULFOTRANSFERASE 2"/>
    <property type="match status" value="1"/>
</dbReference>
<reference evidence="3 4" key="1">
    <citation type="submission" date="2019-06" db="EMBL/GenBank/DDBJ databases">
        <title>Sequencing the genomes of 1000 actinobacteria strains.</title>
        <authorList>
            <person name="Klenk H.-P."/>
        </authorList>
    </citation>
    <scope>NUCLEOTIDE SEQUENCE [LARGE SCALE GENOMIC DNA]</scope>
    <source>
        <strain evidence="3 4">DSM 45043</strain>
    </source>
</reference>
<dbReference type="Pfam" id="PF13469">
    <property type="entry name" value="Sulfotransfer_3"/>
    <property type="match status" value="1"/>
</dbReference>
<dbReference type="Gene3D" id="3.40.50.300">
    <property type="entry name" value="P-loop containing nucleotide triphosphate hydrolases"/>
    <property type="match status" value="1"/>
</dbReference>
<dbReference type="EMBL" id="VFPO01000001">
    <property type="protein sequence ID" value="TQM67334.1"/>
    <property type="molecule type" value="Genomic_DNA"/>
</dbReference>
<protein>
    <submittedName>
        <fullName evidence="3">Sulfotransferase family protein</fullName>
    </submittedName>
</protein>
<feature type="compositionally biased region" description="Low complexity" evidence="2">
    <location>
        <begin position="343"/>
        <end position="359"/>
    </location>
</feature>
<evidence type="ECO:0000256" key="1">
    <source>
        <dbReference type="ARBA" id="ARBA00022679"/>
    </source>
</evidence>
<keyword evidence="1 3" id="KW-0808">Transferase</keyword>
<dbReference type="Proteomes" id="UP000316706">
    <property type="component" value="Unassembled WGS sequence"/>
</dbReference>
<feature type="compositionally biased region" description="Polar residues" evidence="2">
    <location>
        <begin position="482"/>
        <end position="492"/>
    </location>
</feature>
<dbReference type="PANTHER" id="PTHR12788:SF10">
    <property type="entry name" value="PROTEIN-TYROSINE SULFOTRANSFERASE"/>
    <property type="match status" value="1"/>
</dbReference>
<name>A0A543I9S1_9ACTN</name>
<comment type="caution">
    <text evidence="3">The sequence shown here is derived from an EMBL/GenBank/DDBJ whole genome shotgun (WGS) entry which is preliminary data.</text>
</comment>
<accession>A0A543I9S1</accession>
<sequence>MPCMSSGPDPRHDRPIFVLGCPRSGTTLLQLMLHSHARIAIPAETKFVIPAYARRCEFGDLEVRENRRALAEWITGERSTKFRVLGLDADAVVEEIVDGPPTVGSAIGIVFRAYARRFGKVRWGDKRPSYFRQAGTLLRMFPDAQFVHLVRDGRDCVASLMEMPWYDKDVYHAISAWRESIDRGRRLAERLGPDSYYELQYERLVADPADELARLCGFLGEDFDPAMTRPEGIARQTVSPSKKWHRRTRDGVTTSRIGSWAERLDAWQISLAEAAFGERLAEYGYEPSGLPKPPASQLARFTKTSAHRRIAQHKAALRERWKQHHEPNPVRCLLPPASTVSLTEATPTAQTEQAQMEQARAGSAGPDAKRAVPAQAGPERPRPEPAGPEPAGSERAGSERAGSERAGLEPAEPERAESERAKATPASTRPERTRSARADSESPKRTPTRTGAGRTETARAEPAEPERTVSERAVSERAVSERATSAESVQGG</sequence>